<dbReference type="Gene3D" id="3.90.550.10">
    <property type="entry name" value="Spore Coat Polysaccharide Biosynthesis Protein SpsA, Chain A"/>
    <property type="match status" value="1"/>
</dbReference>
<dbReference type="VEuPathDB" id="FungiDB:NECHADRAFT_106589"/>
<feature type="transmembrane region" description="Helical" evidence="2">
    <location>
        <begin position="522"/>
        <end position="544"/>
    </location>
</feature>
<dbReference type="InterPro" id="IPR029044">
    <property type="entry name" value="Nucleotide-diphossugar_trans"/>
</dbReference>
<reference evidence="3 4" key="1">
    <citation type="journal article" date="2009" name="PLoS Genet.">
        <title>The genome of Nectria haematococca: contribution of supernumerary chromosomes to gene expansion.</title>
        <authorList>
            <person name="Coleman J.J."/>
            <person name="Rounsley S.D."/>
            <person name="Rodriguez-Carres M."/>
            <person name="Kuo A."/>
            <person name="Wasmann C.C."/>
            <person name="Grimwood J."/>
            <person name="Schmutz J."/>
            <person name="Taga M."/>
            <person name="White G.J."/>
            <person name="Zhou S."/>
            <person name="Schwartz D.C."/>
            <person name="Freitag M."/>
            <person name="Ma L.J."/>
            <person name="Danchin E.G."/>
            <person name="Henrissat B."/>
            <person name="Coutinho P.M."/>
            <person name="Nelson D.R."/>
            <person name="Straney D."/>
            <person name="Napoli C.A."/>
            <person name="Barker B.M."/>
            <person name="Gribskov M."/>
            <person name="Rep M."/>
            <person name="Kroken S."/>
            <person name="Molnar I."/>
            <person name="Rensing C."/>
            <person name="Kennell J.C."/>
            <person name="Zamora J."/>
            <person name="Farman M.L."/>
            <person name="Selker E.U."/>
            <person name="Salamov A."/>
            <person name="Shapiro H."/>
            <person name="Pangilinan J."/>
            <person name="Lindquist E."/>
            <person name="Lamers C."/>
            <person name="Grigoriev I.V."/>
            <person name="Geiser D.M."/>
            <person name="Covert S.F."/>
            <person name="Temporini E."/>
            <person name="Vanetten H.D."/>
        </authorList>
    </citation>
    <scope>NUCLEOTIDE SEQUENCE [LARGE SCALE GENOMIC DNA]</scope>
    <source>
        <strain evidence="4">ATCC MYA-4622 / CBS 123669 / FGSC 9596 / NRRL 45880 / 77-13-4</strain>
    </source>
</reference>
<dbReference type="GeneID" id="9675840"/>
<feature type="compositionally biased region" description="Polar residues" evidence="1">
    <location>
        <begin position="1"/>
        <end position="14"/>
    </location>
</feature>
<dbReference type="KEGG" id="nhe:NECHADRAFT_106589"/>
<evidence type="ECO:0008006" key="5">
    <source>
        <dbReference type="Google" id="ProtNLM"/>
    </source>
</evidence>
<protein>
    <recommendedName>
        <fullName evidence="5">Glycosyltransferase family 2</fullName>
    </recommendedName>
</protein>
<evidence type="ECO:0000313" key="3">
    <source>
        <dbReference type="EMBL" id="EEU35487.1"/>
    </source>
</evidence>
<dbReference type="SUPFAM" id="SSF53448">
    <property type="entry name" value="Nucleotide-diphospho-sugar transferases"/>
    <property type="match status" value="1"/>
</dbReference>
<sequence length="693" mass="77458">MTVPSNSPFWSNEDPSNEDLILPCNARLDPAVSEAQPNRPAPLSSPSTRSLNDPFATPPPASPALSPITSPPQAISSDRTSRKVGIYGPYLDSAGSSENSLSSQAGQRLTTPGPADEKSSANAKKRSLWTRFWHAVANQISPKALWDLINPKEYLYPMTVKKYLALAGVCACVAAIVISNHYTHWMTKAIAQTRSYMLPVLVIVLTIEPTMFLIIMCIAKVPPYNPPATDTPQVVQEAFNEKSAGDLERGVGVTTASKVWEAAFVIPCHNSDREALQKVLESAYPYFRPQDIFVIDNARTRYPKDLSFRYWLRALNPDINYIWSPIGSKNAAQLVGSLAAKNYKYILTTDDDVSLPNNYRHPTHLMDDQIKAVAFPLIGIDAEGNTPLGMVSWQDCEYRMAGLTKLAEYRTCGVNFPHGAGWFVDRDTFVELLTKYHPMDFIAEDANAGFAMMRLNKRIAFDAQVTLATEVPSTLLGPGLNWCKQRVKSWEMGRHSLIWKLFRHLFRMNGQRTVSGIGVQKFLFLYTLTCLVIDWVRIPVLVALGAHKDYWIFFCSLAFVAAVPPVLYNYISCRHRPDMRIGLVTAATYPFYKQLYAFISVLGAVRWALFYIGGHVRAKPIRKMLKDGDDACFWLDPRFETNPAWLADEREQQLANESASATIVDSSPAHSRDNSQAHNSSHSTGDVWHCKHG</sequence>
<evidence type="ECO:0000256" key="2">
    <source>
        <dbReference type="SAM" id="Phobius"/>
    </source>
</evidence>
<dbReference type="STRING" id="660122.C7ZK99"/>
<dbReference type="OMA" id="YRSWEMG"/>
<dbReference type="eggNOG" id="ENOG502QUSG">
    <property type="taxonomic scope" value="Eukaryota"/>
</dbReference>
<dbReference type="Proteomes" id="UP000005206">
    <property type="component" value="Chromosome 16"/>
</dbReference>
<proteinExistence type="predicted"/>
<feature type="transmembrane region" description="Helical" evidence="2">
    <location>
        <begin position="550"/>
        <end position="571"/>
    </location>
</feature>
<feature type="region of interest" description="Disordered" evidence="1">
    <location>
        <begin position="95"/>
        <end position="122"/>
    </location>
</feature>
<feature type="compositionally biased region" description="Polar residues" evidence="1">
    <location>
        <begin position="657"/>
        <end position="669"/>
    </location>
</feature>
<dbReference type="InParanoid" id="C7ZK99"/>
<feature type="transmembrane region" description="Helical" evidence="2">
    <location>
        <begin position="163"/>
        <end position="184"/>
    </location>
</feature>
<organism evidence="3 4">
    <name type="scientific">Fusarium vanettenii (strain ATCC MYA-4622 / CBS 123669 / FGSC 9596 / NRRL 45880 / 77-13-4)</name>
    <name type="common">Fusarium solani subsp. pisi</name>
    <dbReference type="NCBI Taxonomy" id="660122"/>
    <lineage>
        <taxon>Eukaryota</taxon>
        <taxon>Fungi</taxon>
        <taxon>Dikarya</taxon>
        <taxon>Ascomycota</taxon>
        <taxon>Pezizomycotina</taxon>
        <taxon>Sordariomycetes</taxon>
        <taxon>Hypocreomycetidae</taxon>
        <taxon>Hypocreales</taxon>
        <taxon>Nectriaceae</taxon>
        <taxon>Fusarium</taxon>
        <taxon>Fusarium solani species complex</taxon>
        <taxon>Fusarium vanettenii</taxon>
    </lineage>
</organism>
<keyword evidence="2" id="KW-0472">Membrane</keyword>
<feature type="compositionally biased region" description="Polar residues" evidence="1">
    <location>
        <begin position="95"/>
        <end position="110"/>
    </location>
</feature>
<accession>C7ZK99</accession>
<feature type="transmembrane region" description="Helical" evidence="2">
    <location>
        <begin position="595"/>
        <end position="614"/>
    </location>
</feature>
<keyword evidence="2" id="KW-0812">Transmembrane</keyword>
<feature type="compositionally biased region" description="Low complexity" evidence="1">
    <location>
        <begin position="63"/>
        <end position="72"/>
    </location>
</feature>
<dbReference type="RefSeq" id="XP_003041200.1">
    <property type="nucleotide sequence ID" value="XM_003041154.1"/>
</dbReference>
<dbReference type="HOGENOM" id="CLU_018252_2_0_1"/>
<name>C7ZK99_FUSV7</name>
<dbReference type="OrthoDB" id="2590398at2759"/>
<keyword evidence="4" id="KW-1185">Reference proteome</keyword>
<dbReference type="EMBL" id="GG698938">
    <property type="protein sequence ID" value="EEU35487.1"/>
    <property type="molecule type" value="Genomic_DNA"/>
</dbReference>
<gene>
    <name evidence="3" type="ORF">NECHADRAFT_106589</name>
</gene>
<feature type="region of interest" description="Disordered" evidence="1">
    <location>
        <begin position="657"/>
        <end position="693"/>
    </location>
</feature>
<evidence type="ECO:0000313" key="4">
    <source>
        <dbReference type="Proteomes" id="UP000005206"/>
    </source>
</evidence>
<keyword evidence="2" id="KW-1133">Transmembrane helix</keyword>
<feature type="region of interest" description="Disordered" evidence="1">
    <location>
        <begin position="1"/>
        <end position="79"/>
    </location>
</feature>
<dbReference type="AlphaFoldDB" id="C7ZK99"/>
<feature type="transmembrane region" description="Helical" evidence="2">
    <location>
        <begin position="196"/>
        <end position="219"/>
    </location>
</feature>
<evidence type="ECO:0000256" key="1">
    <source>
        <dbReference type="SAM" id="MobiDB-lite"/>
    </source>
</evidence>